<protein>
    <submittedName>
        <fullName evidence="1 2">Uncharacterized protein</fullName>
    </submittedName>
</protein>
<reference evidence="1 3" key="2">
    <citation type="journal article" date="2014" name="BMC Genomics">
        <title>An improved genome release (version Mt4.0) for the model legume Medicago truncatula.</title>
        <authorList>
            <person name="Tang H."/>
            <person name="Krishnakumar V."/>
            <person name="Bidwell S."/>
            <person name="Rosen B."/>
            <person name="Chan A."/>
            <person name="Zhou S."/>
            <person name="Gentzbittel L."/>
            <person name="Childs K.L."/>
            <person name="Yandell M."/>
            <person name="Gundlach H."/>
            <person name="Mayer K.F."/>
            <person name="Schwartz D.C."/>
            <person name="Town C.D."/>
        </authorList>
    </citation>
    <scope>GENOME REANNOTATION</scope>
    <source>
        <strain evidence="2 3">cv. Jemalong A17</strain>
    </source>
</reference>
<accession>G7J746</accession>
<name>G7J746_MEDTR</name>
<dbReference type="EnsemblPlants" id="AES74195">
    <property type="protein sequence ID" value="AES74195"/>
    <property type="gene ID" value="MTR_3g116870"/>
</dbReference>
<proteinExistence type="predicted"/>
<keyword evidence="3" id="KW-1185">Reference proteome</keyword>
<dbReference type="EMBL" id="CM001219">
    <property type="protein sequence ID" value="AES74195.1"/>
    <property type="molecule type" value="Genomic_DNA"/>
</dbReference>
<dbReference type="HOGENOM" id="CLU_2416607_0_0_1"/>
<dbReference type="PaxDb" id="3880-AES74195"/>
<reference evidence="1 3" key="1">
    <citation type="journal article" date="2011" name="Nature">
        <title>The Medicago genome provides insight into the evolution of rhizobial symbioses.</title>
        <authorList>
            <person name="Young N.D."/>
            <person name="Debelle F."/>
            <person name="Oldroyd G.E."/>
            <person name="Geurts R."/>
            <person name="Cannon S.B."/>
            <person name="Udvardi M.K."/>
            <person name="Benedito V.A."/>
            <person name="Mayer K.F."/>
            <person name="Gouzy J."/>
            <person name="Schoof H."/>
            <person name="Van de Peer Y."/>
            <person name="Proost S."/>
            <person name="Cook D.R."/>
            <person name="Meyers B.C."/>
            <person name="Spannagl M."/>
            <person name="Cheung F."/>
            <person name="De Mita S."/>
            <person name="Krishnakumar V."/>
            <person name="Gundlach H."/>
            <person name="Zhou S."/>
            <person name="Mudge J."/>
            <person name="Bharti A.K."/>
            <person name="Murray J.D."/>
            <person name="Naoumkina M.A."/>
            <person name="Rosen B."/>
            <person name="Silverstein K.A."/>
            <person name="Tang H."/>
            <person name="Rombauts S."/>
            <person name="Zhao P.X."/>
            <person name="Zhou P."/>
            <person name="Barbe V."/>
            <person name="Bardou P."/>
            <person name="Bechner M."/>
            <person name="Bellec A."/>
            <person name="Berger A."/>
            <person name="Berges H."/>
            <person name="Bidwell S."/>
            <person name="Bisseling T."/>
            <person name="Choisne N."/>
            <person name="Couloux A."/>
            <person name="Denny R."/>
            <person name="Deshpande S."/>
            <person name="Dai X."/>
            <person name="Doyle J.J."/>
            <person name="Dudez A.M."/>
            <person name="Farmer A.D."/>
            <person name="Fouteau S."/>
            <person name="Franken C."/>
            <person name="Gibelin C."/>
            <person name="Gish J."/>
            <person name="Goldstein S."/>
            <person name="Gonzalez A.J."/>
            <person name="Green P.J."/>
            <person name="Hallab A."/>
            <person name="Hartog M."/>
            <person name="Hua A."/>
            <person name="Humphray S.J."/>
            <person name="Jeong D.H."/>
            <person name="Jing Y."/>
            <person name="Jocker A."/>
            <person name="Kenton S.M."/>
            <person name="Kim D.J."/>
            <person name="Klee K."/>
            <person name="Lai H."/>
            <person name="Lang C."/>
            <person name="Lin S."/>
            <person name="Macmil S.L."/>
            <person name="Magdelenat G."/>
            <person name="Matthews L."/>
            <person name="McCorrison J."/>
            <person name="Monaghan E.L."/>
            <person name="Mun J.H."/>
            <person name="Najar F.Z."/>
            <person name="Nicholson C."/>
            <person name="Noirot C."/>
            <person name="O'Bleness M."/>
            <person name="Paule C.R."/>
            <person name="Poulain J."/>
            <person name="Prion F."/>
            <person name="Qin B."/>
            <person name="Qu C."/>
            <person name="Retzel E.F."/>
            <person name="Riddle C."/>
            <person name="Sallet E."/>
            <person name="Samain S."/>
            <person name="Samson N."/>
            <person name="Sanders I."/>
            <person name="Saurat O."/>
            <person name="Scarpelli C."/>
            <person name="Schiex T."/>
            <person name="Segurens B."/>
            <person name="Severin A.J."/>
            <person name="Sherrier D.J."/>
            <person name="Shi R."/>
            <person name="Sims S."/>
            <person name="Singer S.R."/>
            <person name="Sinharoy S."/>
            <person name="Sterck L."/>
            <person name="Viollet A."/>
            <person name="Wang B.B."/>
            <person name="Wang K."/>
            <person name="Wang M."/>
            <person name="Wang X."/>
            <person name="Warfsmann J."/>
            <person name="Weissenbach J."/>
            <person name="White D.D."/>
            <person name="White J.D."/>
            <person name="Wiley G.B."/>
            <person name="Wincker P."/>
            <person name="Xing Y."/>
            <person name="Yang L."/>
            <person name="Yao Z."/>
            <person name="Ying F."/>
            <person name="Zhai J."/>
            <person name="Zhou L."/>
            <person name="Zuber A."/>
            <person name="Denarie J."/>
            <person name="Dixon R.A."/>
            <person name="May G.D."/>
            <person name="Schwartz D.C."/>
            <person name="Rogers J."/>
            <person name="Quetier F."/>
            <person name="Town C.D."/>
            <person name="Roe B.A."/>
        </authorList>
    </citation>
    <scope>NUCLEOTIDE SEQUENCE [LARGE SCALE GENOMIC DNA]</scope>
    <source>
        <strain evidence="1">A17</strain>
        <strain evidence="2 3">cv. Jemalong A17</strain>
    </source>
</reference>
<dbReference type="AlphaFoldDB" id="G7J746"/>
<organism evidence="1 3">
    <name type="scientific">Medicago truncatula</name>
    <name type="common">Barrel medic</name>
    <name type="synonym">Medicago tribuloides</name>
    <dbReference type="NCBI Taxonomy" id="3880"/>
    <lineage>
        <taxon>Eukaryota</taxon>
        <taxon>Viridiplantae</taxon>
        <taxon>Streptophyta</taxon>
        <taxon>Embryophyta</taxon>
        <taxon>Tracheophyta</taxon>
        <taxon>Spermatophyta</taxon>
        <taxon>Magnoliopsida</taxon>
        <taxon>eudicotyledons</taxon>
        <taxon>Gunneridae</taxon>
        <taxon>Pentapetalae</taxon>
        <taxon>rosids</taxon>
        <taxon>fabids</taxon>
        <taxon>Fabales</taxon>
        <taxon>Fabaceae</taxon>
        <taxon>Papilionoideae</taxon>
        <taxon>50 kb inversion clade</taxon>
        <taxon>NPAAA clade</taxon>
        <taxon>Hologalegina</taxon>
        <taxon>IRL clade</taxon>
        <taxon>Trifolieae</taxon>
        <taxon>Medicago</taxon>
    </lineage>
</organism>
<sequence length="92" mass="10433">MSATKPLHLFWDWRTFTGNHCARNRCNRMDEYGSVKILIDENFDVKFVVVIVAVVVVVDGNEEIVVDGDKKIVVSVDGNNSHIPSKRTYNIP</sequence>
<evidence type="ECO:0000313" key="1">
    <source>
        <dbReference type="EMBL" id="AES74195.1"/>
    </source>
</evidence>
<dbReference type="Proteomes" id="UP000002051">
    <property type="component" value="Chromosome 3"/>
</dbReference>
<evidence type="ECO:0000313" key="2">
    <source>
        <dbReference type="EnsemblPlants" id="AES74195"/>
    </source>
</evidence>
<evidence type="ECO:0000313" key="3">
    <source>
        <dbReference type="Proteomes" id="UP000002051"/>
    </source>
</evidence>
<reference evidence="2" key="3">
    <citation type="submission" date="2015-04" db="UniProtKB">
        <authorList>
            <consortium name="EnsemblPlants"/>
        </authorList>
    </citation>
    <scope>IDENTIFICATION</scope>
    <source>
        <strain evidence="2">cv. Jemalong A17</strain>
    </source>
</reference>
<gene>
    <name evidence="1" type="ordered locus">MTR_3g116870</name>
</gene>